<proteinExistence type="predicted"/>
<feature type="domain" description="FHA" evidence="2">
    <location>
        <begin position="31"/>
        <end position="82"/>
    </location>
</feature>
<dbReference type="PROSITE" id="PS50006">
    <property type="entry name" value="FHA_DOMAIN"/>
    <property type="match status" value="1"/>
</dbReference>
<evidence type="ECO:0000259" key="2">
    <source>
        <dbReference type="PROSITE" id="PS50006"/>
    </source>
</evidence>
<evidence type="ECO:0000313" key="4">
    <source>
        <dbReference type="Proteomes" id="UP000294257"/>
    </source>
</evidence>
<dbReference type="Pfam" id="PF00498">
    <property type="entry name" value="FHA"/>
    <property type="match status" value="1"/>
</dbReference>
<dbReference type="RefSeq" id="WP_242613685.1">
    <property type="nucleotide sequence ID" value="NZ_SGWQ01000011.1"/>
</dbReference>
<evidence type="ECO:0000256" key="1">
    <source>
        <dbReference type="ARBA" id="ARBA00022553"/>
    </source>
</evidence>
<comment type="caution">
    <text evidence="3">The sequence shown here is derived from an EMBL/GenBank/DDBJ whole genome shotgun (WGS) entry which is preliminary data.</text>
</comment>
<keyword evidence="4" id="KW-1185">Reference proteome</keyword>
<name>A0A4Q7KFG4_9PSEU</name>
<accession>A0A4Q7KFG4</accession>
<organism evidence="3 4">
    <name type="scientific">Herbihabitans rhizosphaerae</name>
    <dbReference type="NCBI Taxonomy" id="1872711"/>
    <lineage>
        <taxon>Bacteria</taxon>
        <taxon>Bacillati</taxon>
        <taxon>Actinomycetota</taxon>
        <taxon>Actinomycetes</taxon>
        <taxon>Pseudonocardiales</taxon>
        <taxon>Pseudonocardiaceae</taxon>
        <taxon>Herbihabitans</taxon>
    </lineage>
</organism>
<dbReference type="Proteomes" id="UP000294257">
    <property type="component" value="Unassembled WGS sequence"/>
</dbReference>
<dbReference type="Gene3D" id="2.60.200.20">
    <property type="match status" value="1"/>
</dbReference>
<protein>
    <recommendedName>
        <fullName evidence="2">FHA domain-containing protein</fullName>
    </recommendedName>
</protein>
<gene>
    <name evidence="3" type="ORF">EV193_11119</name>
</gene>
<dbReference type="SUPFAM" id="SSF49879">
    <property type="entry name" value="SMAD/FHA domain"/>
    <property type="match status" value="1"/>
</dbReference>
<sequence length="243" mass="27126">MTREATSTAPGSLSARAVTGEITVTPDRGPVRFGRNKPDVEICIGEDDLLVSRQHGVLTHRSGRWWVTNLGRTPIRMTNFMMLYSRAEPVPLGSGRTPLYLRGSDSREHVLELFVAGAEGGTPPPRYGYDTVVPRPWCLDEEERLAVVVVGQNYLLNEPQPRPLARQSAADLLNDLRPDDQWSDRRVERVIARVRTKLSNGGVPFLMREELEEPIGNSLTENLMRELVQSTTLTPSDLDLLDG</sequence>
<dbReference type="AlphaFoldDB" id="A0A4Q7KFG4"/>
<dbReference type="InterPro" id="IPR008984">
    <property type="entry name" value="SMAD_FHA_dom_sf"/>
</dbReference>
<evidence type="ECO:0000313" key="3">
    <source>
        <dbReference type="EMBL" id="RZS32643.1"/>
    </source>
</evidence>
<dbReference type="InterPro" id="IPR000253">
    <property type="entry name" value="FHA_dom"/>
</dbReference>
<reference evidence="3 4" key="1">
    <citation type="submission" date="2019-02" db="EMBL/GenBank/DDBJ databases">
        <title>Genomic Encyclopedia of Type Strains, Phase IV (KMG-IV): sequencing the most valuable type-strain genomes for metagenomic binning, comparative biology and taxonomic classification.</title>
        <authorList>
            <person name="Goeker M."/>
        </authorList>
    </citation>
    <scope>NUCLEOTIDE SEQUENCE [LARGE SCALE GENOMIC DNA]</scope>
    <source>
        <strain evidence="3 4">DSM 101727</strain>
    </source>
</reference>
<keyword evidence="1" id="KW-0597">Phosphoprotein</keyword>
<dbReference type="EMBL" id="SGWQ01000011">
    <property type="protein sequence ID" value="RZS32643.1"/>
    <property type="molecule type" value="Genomic_DNA"/>
</dbReference>